<keyword evidence="2" id="KW-1185">Reference proteome</keyword>
<protein>
    <submittedName>
        <fullName evidence="1">Uncharacterized protein</fullName>
    </submittedName>
</protein>
<evidence type="ECO:0000313" key="2">
    <source>
        <dbReference type="Proteomes" id="UP000037035"/>
    </source>
</evidence>
<dbReference type="Proteomes" id="UP000037035">
    <property type="component" value="Unassembled WGS sequence"/>
</dbReference>
<evidence type="ECO:0000313" key="1">
    <source>
        <dbReference type="EMBL" id="KNZ49957.1"/>
    </source>
</evidence>
<reference evidence="1 2" key="1">
    <citation type="submission" date="2015-08" db="EMBL/GenBank/DDBJ databases">
        <title>Next Generation Sequencing and Analysis of the Genome of Puccinia sorghi L Schw, the Causal Agent of Maize Common Rust.</title>
        <authorList>
            <person name="Rochi L."/>
            <person name="Burguener G."/>
            <person name="Darino M."/>
            <person name="Turjanski A."/>
            <person name="Kreff E."/>
            <person name="Dieguez M.J."/>
            <person name="Sacco F."/>
        </authorList>
    </citation>
    <scope>NUCLEOTIDE SEQUENCE [LARGE SCALE GENOMIC DNA]</scope>
    <source>
        <strain evidence="1 2">RO10H11247</strain>
    </source>
</reference>
<sequence>MASLEKIHELQKAQQDELAKSGGYFNNLSAHDKEQESSLLLLWSGKSVLFQMAVKLQSKLQPLRNSKDRGDRLGTRLKEKIFAALNRRKNSAVNVINQFCKRRTDHLIKFSPDLVGLPENQSFNYKFFLTMTLDDPIWNDSFLCTARAWASDARVRQGIHAVLSFDRVEEEIDRLKIELHRVLS</sequence>
<accession>A0A0L6UNZ0</accession>
<dbReference type="VEuPathDB" id="FungiDB:VP01_4670g1"/>
<gene>
    <name evidence="1" type="ORF">VP01_4670g1</name>
</gene>
<dbReference type="STRING" id="27349.A0A0L6UNZ0"/>
<proteinExistence type="predicted"/>
<dbReference type="EMBL" id="LAVV01009802">
    <property type="protein sequence ID" value="KNZ49957.1"/>
    <property type="molecule type" value="Genomic_DNA"/>
</dbReference>
<dbReference type="AlphaFoldDB" id="A0A0L6UNZ0"/>
<name>A0A0L6UNZ0_9BASI</name>
<dbReference type="PANTHER" id="PTHR33096">
    <property type="entry name" value="CXC2 DOMAIN-CONTAINING PROTEIN"/>
    <property type="match status" value="1"/>
</dbReference>
<organism evidence="1 2">
    <name type="scientific">Puccinia sorghi</name>
    <dbReference type="NCBI Taxonomy" id="27349"/>
    <lineage>
        <taxon>Eukaryota</taxon>
        <taxon>Fungi</taxon>
        <taxon>Dikarya</taxon>
        <taxon>Basidiomycota</taxon>
        <taxon>Pucciniomycotina</taxon>
        <taxon>Pucciniomycetes</taxon>
        <taxon>Pucciniales</taxon>
        <taxon>Pucciniaceae</taxon>
        <taxon>Puccinia</taxon>
    </lineage>
</organism>
<dbReference type="OrthoDB" id="10481216at2759"/>
<comment type="caution">
    <text evidence="1">The sequence shown here is derived from an EMBL/GenBank/DDBJ whole genome shotgun (WGS) entry which is preliminary data.</text>
</comment>
<dbReference type="PANTHER" id="PTHR33096:SF1">
    <property type="entry name" value="CXC1-LIKE CYSTEINE CLUSTER ASSOCIATED WITH KDZ TRANSPOSASES DOMAIN-CONTAINING PROTEIN"/>
    <property type="match status" value="1"/>
</dbReference>